<feature type="domain" description="Cleaved adhesin" evidence="1">
    <location>
        <begin position="532"/>
        <end position="697"/>
    </location>
</feature>
<protein>
    <submittedName>
        <fullName evidence="3">T9SS type A sorting domain-containing protein</fullName>
    </submittedName>
</protein>
<dbReference type="AlphaFoldDB" id="A0AA88FE79"/>
<dbReference type="Pfam" id="PF18962">
    <property type="entry name" value="Por_Secre_tail"/>
    <property type="match status" value="1"/>
</dbReference>
<dbReference type="InterPro" id="IPR013783">
    <property type="entry name" value="Ig-like_fold"/>
</dbReference>
<reference evidence="3 4" key="1">
    <citation type="submission" date="2019-09" db="EMBL/GenBank/DDBJ databases">
        <title>Genome sequence of Hymenobacter sp. M3.</title>
        <authorList>
            <person name="Srinivasan S."/>
        </authorList>
    </citation>
    <scope>NUCLEOTIDE SEQUENCE [LARGE SCALE GENOMIC DNA]</scope>
    <source>
        <strain evidence="3 4">M3</strain>
    </source>
</reference>
<evidence type="ECO:0000259" key="2">
    <source>
        <dbReference type="Pfam" id="PF18962"/>
    </source>
</evidence>
<dbReference type="Pfam" id="PF07675">
    <property type="entry name" value="Cleaved_Adhesin"/>
    <property type="match status" value="1"/>
</dbReference>
<accession>A0AA88FE79</accession>
<organism evidence="3 4">
    <name type="scientific">Hymenobacter busanensis</name>
    <dbReference type="NCBI Taxonomy" id="2607656"/>
    <lineage>
        <taxon>Bacteria</taxon>
        <taxon>Pseudomonadati</taxon>
        <taxon>Bacteroidota</taxon>
        <taxon>Cytophagia</taxon>
        <taxon>Cytophagales</taxon>
        <taxon>Hymenobacteraceae</taxon>
        <taxon>Hymenobacter</taxon>
    </lineage>
</organism>
<name>A0AA88FE79_9BACT</name>
<proteinExistence type="predicted"/>
<dbReference type="NCBIfam" id="TIGR04183">
    <property type="entry name" value="Por_Secre_tail"/>
    <property type="match status" value="1"/>
</dbReference>
<evidence type="ECO:0000313" key="3">
    <source>
        <dbReference type="EMBL" id="KAA9325281.1"/>
    </source>
</evidence>
<dbReference type="InterPro" id="IPR026444">
    <property type="entry name" value="Secre_tail"/>
</dbReference>
<feature type="domain" description="Secretion system C-terminal sorting" evidence="2">
    <location>
        <begin position="715"/>
        <end position="787"/>
    </location>
</feature>
<dbReference type="Proteomes" id="UP000326380">
    <property type="component" value="Unassembled WGS sequence"/>
</dbReference>
<comment type="caution">
    <text evidence="3">The sequence shown here is derived from an EMBL/GenBank/DDBJ whole genome shotgun (WGS) entry which is preliminary data.</text>
</comment>
<dbReference type="NCBIfam" id="NF038128">
    <property type="entry name" value="choice_anch_J"/>
    <property type="match status" value="1"/>
</dbReference>
<dbReference type="Gene3D" id="2.60.40.10">
    <property type="entry name" value="Immunoglobulins"/>
    <property type="match status" value="1"/>
</dbReference>
<dbReference type="Gene3D" id="2.60.120.200">
    <property type="match status" value="1"/>
</dbReference>
<gene>
    <name evidence="3" type="ORF">F0P96_19960</name>
</gene>
<sequence>MGATSAHAQAFNYFVSGAGSVAGTYTDLGTAGTAISTANTDDANSAATPIGFTFNYNGQAFTDFVLNTNGFVRLGTAAPSAAALFFSGPAVVTGGPINSTDAADVNLLLPFNHDLTAGSSPAEYRVATTGTAPNRVCTVQWKNVADKTAQQQYANFSFQLKLYETTNAVEFVYSAATPGAGTDGAKVAGVGIKGNSIAQTILAVKPSADAWSNTQFQVGPLAGNGNNFRRTVSPDAGRTYRFLPRQANDAGVINVYTLGKLPIPYAVPHVVKARVTNAGTNGRTALAVTLTVSGATTFTNTQTVATLAAGDSALVTFAPYTPTTTGTNTVTVSVAGDDNANNNSKVVTQAVTSDAITYVDPNTPAGAFILGGSGNIIYASRHTLTQSATITQVKADITNDAARNNGRSVYGVVLDAQGTIVARSTDRVLAAADNGAQVTFTFPTSPIIPAGDFFIGMGIVVPTGGTAFYPVSIQAETPVRPDPSYFVFPAAGGIASATESKTGRLRFEATLAPLAACSPGSTTIATFPYTENFDGVTSGNLPCGITTLDANADSNPWINRSTVPTTAGQTPVSASNPNAMVYFWNTNGTTAANDWFFTPALLLRTGFRYQLAFKYRSSGSYPEGLEVKYGTGATPADQTTTIWTNTAINNSAYATTGVAGATPVTSITPTANGLYYIGFHAISAADKFFLAVDDLEITATPVSATSAALDRAISVYPNPSKGELTVAVQGVNVKNGLQIDITNMLGQKVLSTSVDKLQSTINVSNLANGMYQMRVTNGSEYMTRTIAIQK</sequence>
<keyword evidence="4" id="KW-1185">Reference proteome</keyword>
<dbReference type="EMBL" id="VTWU01000010">
    <property type="protein sequence ID" value="KAA9325281.1"/>
    <property type="molecule type" value="Genomic_DNA"/>
</dbReference>
<dbReference type="InterPro" id="IPR011628">
    <property type="entry name" value="Cleaved_adhesin"/>
</dbReference>
<evidence type="ECO:0000259" key="1">
    <source>
        <dbReference type="Pfam" id="PF07675"/>
    </source>
</evidence>
<evidence type="ECO:0000313" key="4">
    <source>
        <dbReference type="Proteomes" id="UP000326380"/>
    </source>
</evidence>